<evidence type="ECO:0000313" key="7">
    <source>
        <dbReference type="EMBL" id="CAB3227385.1"/>
    </source>
</evidence>
<gene>
    <name evidence="7" type="ORF">APLA_LOCUS3007</name>
</gene>
<evidence type="ECO:0000256" key="5">
    <source>
        <dbReference type="SAM" id="Phobius"/>
    </source>
</evidence>
<sequence>MQNHYGVHNGSVDHYKRLGEKTRAMQIAFLTAISWWIIFFAVNIILNNDFYTFPEGIQLKNGQKFDYIVVGAGAAGAAAAARLALAGQDVLLIEAGGDPTFISKIPAAAMALLGSNLDWNYRTISNNVSCLSSNGQQCRFSRGKCLGGSTSINFMIHTRSDRKDFDKITSPGWTYDDVMPYFLRYEGLQDLSQLPSSSRPFHNTTGPLQVGFFSNPQNVWHSRLIRAFKSLKFPFNPDVNAESRIGVTKVVGYVYKGERMSTARGYLARIDVKRKLGVAKNAMCTGVIINKKNISRGVTVVQGSENLKVYARKEVVLSAGTIGTPQILMLSGIGPAEHLKSMSIPVKVNLPVGDKMTDHVLQMLVIQIDAGTGTVHNIKLLASTFIELTKLLIAKRGAYTSNGLSDVSIFANTHCYDFKQRKLLNVSSNGSDCNVPNLQVINVYVEKNVFSLYKLLFKHTIDVCDDVMEQIIEANKKHAIILMCPVLLEPRSSGNVRLASKDPLVPPAIYPNYLADDRDVDDMVRSIGIVEQMVDSHIFKKGNASLLKLNFKGCPRYEMNPQDYWRCYVRHMTFAAYHAAGTAPLGKVLDARLRVLGVRGLRVADLSVLPSVPRFNTASIAVAIGERVADFLLEDNKKAL</sequence>
<accession>A0A8S0Z4A5</accession>
<dbReference type="Pfam" id="PF05199">
    <property type="entry name" value="GMC_oxred_C"/>
    <property type="match status" value="1"/>
</dbReference>
<dbReference type="Pfam" id="PF00732">
    <property type="entry name" value="GMC_oxred_N"/>
    <property type="match status" value="1"/>
</dbReference>
<dbReference type="SUPFAM" id="SSF54373">
    <property type="entry name" value="FAD-linked reductases, C-terminal domain"/>
    <property type="match status" value="1"/>
</dbReference>
<keyword evidence="5" id="KW-0472">Membrane</keyword>
<dbReference type="PANTHER" id="PTHR11552:SF147">
    <property type="entry name" value="CHOLINE DEHYDROGENASE, MITOCHONDRIAL"/>
    <property type="match status" value="1"/>
</dbReference>
<dbReference type="InterPro" id="IPR000172">
    <property type="entry name" value="GMC_OxRdtase_N"/>
</dbReference>
<reference evidence="7 8" key="1">
    <citation type="submission" date="2020-04" db="EMBL/GenBank/DDBJ databases">
        <authorList>
            <person name="Wallbank WR R."/>
            <person name="Pardo Diaz C."/>
            <person name="Kozak K."/>
            <person name="Martin S."/>
            <person name="Jiggins C."/>
            <person name="Moest M."/>
            <person name="Warren A I."/>
            <person name="Byers J.R.P. K."/>
            <person name="Montejo-Kovacevich G."/>
            <person name="Yen C E."/>
        </authorList>
    </citation>
    <scope>NUCLEOTIDE SEQUENCE [LARGE SCALE GENOMIC DNA]</scope>
</reference>
<dbReference type="PIRSF" id="PIRSF000137">
    <property type="entry name" value="Alcohol_oxidase"/>
    <property type="match status" value="1"/>
</dbReference>
<feature type="transmembrane region" description="Helical" evidence="5">
    <location>
        <begin position="24"/>
        <end position="46"/>
    </location>
</feature>
<comment type="similarity">
    <text evidence="2">Belongs to the GMC oxidoreductase family.</text>
</comment>
<keyword evidence="3" id="KW-0285">Flavoprotein</keyword>
<dbReference type="Proteomes" id="UP000494256">
    <property type="component" value="Unassembled WGS sequence"/>
</dbReference>
<evidence type="ECO:0000256" key="3">
    <source>
        <dbReference type="ARBA" id="ARBA00022630"/>
    </source>
</evidence>
<evidence type="ECO:0000259" key="6">
    <source>
        <dbReference type="PROSITE" id="PS00624"/>
    </source>
</evidence>
<dbReference type="OrthoDB" id="7457650at2759"/>
<comment type="caution">
    <text evidence="7">The sequence shown here is derived from an EMBL/GenBank/DDBJ whole genome shotgun (WGS) entry which is preliminary data.</text>
</comment>
<keyword evidence="5" id="KW-0812">Transmembrane</keyword>
<dbReference type="EMBL" id="CADEBD010000276">
    <property type="protein sequence ID" value="CAB3227385.1"/>
    <property type="molecule type" value="Genomic_DNA"/>
</dbReference>
<dbReference type="SUPFAM" id="SSF51905">
    <property type="entry name" value="FAD/NAD(P)-binding domain"/>
    <property type="match status" value="1"/>
</dbReference>
<evidence type="ECO:0000313" key="8">
    <source>
        <dbReference type="Proteomes" id="UP000494256"/>
    </source>
</evidence>
<comment type="cofactor">
    <cofactor evidence="1">
        <name>FAD</name>
        <dbReference type="ChEBI" id="CHEBI:57692"/>
    </cofactor>
</comment>
<feature type="transmembrane region" description="Helical" evidence="5">
    <location>
        <begin position="67"/>
        <end position="85"/>
    </location>
</feature>
<dbReference type="AlphaFoldDB" id="A0A8S0Z4A5"/>
<evidence type="ECO:0000256" key="1">
    <source>
        <dbReference type="ARBA" id="ARBA00001974"/>
    </source>
</evidence>
<keyword evidence="4" id="KW-0274">FAD</keyword>
<dbReference type="Gene3D" id="3.30.560.10">
    <property type="entry name" value="Glucose Oxidase, domain 3"/>
    <property type="match status" value="1"/>
</dbReference>
<evidence type="ECO:0000256" key="4">
    <source>
        <dbReference type="ARBA" id="ARBA00022827"/>
    </source>
</evidence>
<dbReference type="InterPro" id="IPR007867">
    <property type="entry name" value="GMC_OxRtase_C"/>
</dbReference>
<dbReference type="InterPro" id="IPR036188">
    <property type="entry name" value="FAD/NAD-bd_sf"/>
</dbReference>
<name>A0A8S0Z4A5_ARCPL</name>
<protein>
    <recommendedName>
        <fullName evidence="6">Glucose-methanol-choline oxidoreductase N-terminal domain-containing protein</fullName>
    </recommendedName>
</protein>
<dbReference type="GO" id="GO:0050660">
    <property type="term" value="F:flavin adenine dinucleotide binding"/>
    <property type="evidence" value="ECO:0007669"/>
    <property type="project" value="InterPro"/>
</dbReference>
<proteinExistence type="inferred from homology"/>
<feature type="domain" description="Glucose-methanol-choline oxidoreductase N-terminal" evidence="6">
    <location>
        <begin position="320"/>
        <end position="334"/>
    </location>
</feature>
<dbReference type="Gene3D" id="3.50.50.60">
    <property type="entry name" value="FAD/NAD(P)-binding domain"/>
    <property type="match status" value="1"/>
</dbReference>
<organism evidence="7 8">
    <name type="scientific">Arctia plantaginis</name>
    <name type="common">Wood tiger moth</name>
    <name type="synonym">Phalaena plantaginis</name>
    <dbReference type="NCBI Taxonomy" id="874455"/>
    <lineage>
        <taxon>Eukaryota</taxon>
        <taxon>Metazoa</taxon>
        <taxon>Ecdysozoa</taxon>
        <taxon>Arthropoda</taxon>
        <taxon>Hexapoda</taxon>
        <taxon>Insecta</taxon>
        <taxon>Pterygota</taxon>
        <taxon>Neoptera</taxon>
        <taxon>Endopterygota</taxon>
        <taxon>Lepidoptera</taxon>
        <taxon>Glossata</taxon>
        <taxon>Ditrysia</taxon>
        <taxon>Noctuoidea</taxon>
        <taxon>Erebidae</taxon>
        <taxon>Arctiinae</taxon>
        <taxon>Arctia</taxon>
    </lineage>
</organism>
<dbReference type="GO" id="GO:0016614">
    <property type="term" value="F:oxidoreductase activity, acting on CH-OH group of donors"/>
    <property type="evidence" value="ECO:0007669"/>
    <property type="project" value="InterPro"/>
</dbReference>
<evidence type="ECO:0000256" key="2">
    <source>
        <dbReference type="ARBA" id="ARBA00010790"/>
    </source>
</evidence>
<dbReference type="PANTHER" id="PTHR11552">
    <property type="entry name" value="GLUCOSE-METHANOL-CHOLINE GMC OXIDOREDUCTASE"/>
    <property type="match status" value="1"/>
</dbReference>
<dbReference type="InterPro" id="IPR012132">
    <property type="entry name" value="GMC_OxRdtase"/>
</dbReference>
<dbReference type="PROSITE" id="PS00624">
    <property type="entry name" value="GMC_OXRED_2"/>
    <property type="match status" value="1"/>
</dbReference>
<keyword evidence="5" id="KW-1133">Transmembrane helix</keyword>